<comment type="caution">
    <text evidence="4">The sequence shown here is derived from an EMBL/GenBank/DDBJ whole genome shotgun (WGS) entry which is preliminary data.</text>
</comment>
<feature type="region of interest" description="Disordered" evidence="1">
    <location>
        <begin position="117"/>
        <end position="138"/>
    </location>
</feature>
<organism evidence="4 5">
    <name type="scientific">Streptomyces finlayi</name>
    <dbReference type="NCBI Taxonomy" id="67296"/>
    <lineage>
        <taxon>Bacteria</taxon>
        <taxon>Bacillati</taxon>
        <taxon>Actinomycetota</taxon>
        <taxon>Actinomycetes</taxon>
        <taxon>Kitasatosporales</taxon>
        <taxon>Streptomycetaceae</taxon>
        <taxon>Streptomyces</taxon>
    </lineage>
</organism>
<sequence length="138" mass="15435">MEFFADLVLAVLLSALKAVALVAVWFVEGMKQWAARGQSVPDPTGRYLLVLSTGSAGSAVTAYGLARAELPLASTTQAVMATLLALLLLLVAGTAYGKRLARDLRRRRLRQERLRWHESQREDRTPVSTSFRRRRRRL</sequence>
<proteinExistence type="predicted"/>
<reference evidence="4" key="2">
    <citation type="submission" date="2020-09" db="EMBL/GenBank/DDBJ databases">
        <authorList>
            <person name="Sun Q."/>
            <person name="Ohkuma M."/>
        </authorList>
    </citation>
    <scope>NUCLEOTIDE SEQUENCE</scope>
    <source>
        <strain evidence="4">JCM 4637</strain>
    </source>
</reference>
<dbReference type="AlphaFoldDB" id="A0A918X580"/>
<dbReference type="RefSeq" id="WP_189827063.1">
    <property type="nucleotide sequence ID" value="NZ_BMVC01000018.1"/>
</dbReference>
<accession>A0A918X580</accession>
<keyword evidence="2" id="KW-0472">Membrane</keyword>
<gene>
    <name evidence="4" type="ORF">GCM10010334_70340</name>
</gene>
<feature type="transmembrane region" description="Helical" evidence="2">
    <location>
        <begin position="6"/>
        <end position="27"/>
    </location>
</feature>
<feature type="transmembrane region" description="Helical" evidence="2">
    <location>
        <begin position="47"/>
        <end position="66"/>
    </location>
</feature>
<name>A0A918X580_9ACTN</name>
<feature type="domain" description="DUF6234" evidence="3">
    <location>
        <begin position="5"/>
        <end position="99"/>
    </location>
</feature>
<feature type="transmembrane region" description="Helical" evidence="2">
    <location>
        <begin position="78"/>
        <end position="97"/>
    </location>
</feature>
<keyword evidence="2" id="KW-0812">Transmembrane</keyword>
<keyword evidence="2" id="KW-1133">Transmembrane helix</keyword>
<dbReference type="Proteomes" id="UP000638353">
    <property type="component" value="Unassembled WGS sequence"/>
</dbReference>
<dbReference type="InterPro" id="IPR046201">
    <property type="entry name" value="DUF6234"/>
</dbReference>
<reference evidence="4" key="1">
    <citation type="journal article" date="2014" name="Int. J. Syst. Evol. Microbiol.">
        <title>Complete genome sequence of Corynebacterium casei LMG S-19264T (=DSM 44701T), isolated from a smear-ripened cheese.</title>
        <authorList>
            <consortium name="US DOE Joint Genome Institute (JGI-PGF)"/>
            <person name="Walter F."/>
            <person name="Albersmeier A."/>
            <person name="Kalinowski J."/>
            <person name="Ruckert C."/>
        </authorList>
    </citation>
    <scope>NUCLEOTIDE SEQUENCE</scope>
    <source>
        <strain evidence="4">JCM 4637</strain>
    </source>
</reference>
<evidence type="ECO:0000259" key="3">
    <source>
        <dbReference type="Pfam" id="PF19747"/>
    </source>
</evidence>
<dbReference type="Pfam" id="PF19747">
    <property type="entry name" value="DUF6234"/>
    <property type="match status" value="1"/>
</dbReference>
<evidence type="ECO:0000256" key="2">
    <source>
        <dbReference type="SAM" id="Phobius"/>
    </source>
</evidence>
<evidence type="ECO:0000256" key="1">
    <source>
        <dbReference type="SAM" id="MobiDB-lite"/>
    </source>
</evidence>
<protein>
    <recommendedName>
        <fullName evidence="3">DUF6234 domain-containing protein</fullName>
    </recommendedName>
</protein>
<evidence type="ECO:0000313" key="4">
    <source>
        <dbReference type="EMBL" id="GHD12820.1"/>
    </source>
</evidence>
<evidence type="ECO:0000313" key="5">
    <source>
        <dbReference type="Proteomes" id="UP000638353"/>
    </source>
</evidence>
<dbReference type="EMBL" id="BMVC01000018">
    <property type="protein sequence ID" value="GHD12820.1"/>
    <property type="molecule type" value="Genomic_DNA"/>
</dbReference>